<keyword evidence="10" id="KW-1185">Reference proteome</keyword>
<keyword evidence="5 7" id="KW-1133">Transmembrane helix</keyword>
<dbReference type="InterPro" id="IPR037185">
    <property type="entry name" value="EmrE-like"/>
</dbReference>
<evidence type="ECO:0000313" key="10">
    <source>
        <dbReference type="Proteomes" id="UP000220922"/>
    </source>
</evidence>
<gene>
    <name evidence="9" type="ORF">A9Q02_02390</name>
</gene>
<dbReference type="InterPro" id="IPR000620">
    <property type="entry name" value="EamA_dom"/>
</dbReference>
<reference evidence="9 10" key="1">
    <citation type="submission" date="2016-05" db="EMBL/GenBank/DDBJ databases">
        <authorList>
            <person name="Lavstsen T."/>
            <person name="Jespersen J.S."/>
        </authorList>
    </citation>
    <scope>NUCLEOTIDE SEQUENCE [LARGE SCALE GENOMIC DNA]</scope>
    <source>
        <strain evidence="9 10">B7-9</strain>
    </source>
</reference>
<keyword evidence="4 7" id="KW-0812">Transmembrane</keyword>
<proteinExistence type="inferred from homology"/>
<dbReference type="InterPro" id="IPR051258">
    <property type="entry name" value="Diverse_Substrate_Transporter"/>
</dbReference>
<feature type="transmembrane region" description="Helical" evidence="7">
    <location>
        <begin position="292"/>
        <end position="312"/>
    </location>
</feature>
<evidence type="ECO:0000259" key="8">
    <source>
        <dbReference type="Pfam" id="PF00892"/>
    </source>
</evidence>
<evidence type="ECO:0000256" key="7">
    <source>
        <dbReference type="SAM" id="Phobius"/>
    </source>
</evidence>
<dbReference type="Proteomes" id="UP000220922">
    <property type="component" value="Unassembled WGS sequence"/>
</dbReference>
<dbReference type="PANTHER" id="PTHR42920:SF5">
    <property type="entry name" value="EAMA DOMAIN-CONTAINING PROTEIN"/>
    <property type="match status" value="1"/>
</dbReference>
<dbReference type="AlphaFoldDB" id="A0A2H3L6F3"/>
<keyword evidence="6 7" id="KW-0472">Membrane</keyword>
<protein>
    <recommendedName>
        <fullName evidence="8">EamA domain-containing protein</fullName>
    </recommendedName>
</protein>
<evidence type="ECO:0000256" key="5">
    <source>
        <dbReference type="ARBA" id="ARBA00022989"/>
    </source>
</evidence>
<organism evidence="9 10">
    <name type="scientific">Candidatus Chloroploca asiatica</name>
    <dbReference type="NCBI Taxonomy" id="1506545"/>
    <lineage>
        <taxon>Bacteria</taxon>
        <taxon>Bacillati</taxon>
        <taxon>Chloroflexota</taxon>
        <taxon>Chloroflexia</taxon>
        <taxon>Chloroflexales</taxon>
        <taxon>Chloroflexineae</taxon>
        <taxon>Oscillochloridaceae</taxon>
        <taxon>Candidatus Chloroploca</taxon>
    </lineage>
</organism>
<feature type="transmembrane region" description="Helical" evidence="7">
    <location>
        <begin position="229"/>
        <end position="250"/>
    </location>
</feature>
<dbReference type="RefSeq" id="WP_245860509.1">
    <property type="nucleotide sequence ID" value="NZ_LYXE01000090.1"/>
</dbReference>
<comment type="caution">
    <text evidence="9">The sequence shown here is derived from an EMBL/GenBank/DDBJ whole genome shotgun (WGS) entry which is preliminary data.</text>
</comment>
<feature type="transmembrane region" description="Helical" evidence="7">
    <location>
        <begin position="136"/>
        <end position="158"/>
    </location>
</feature>
<evidence type="ECO:0000313" key="9">
    <source>
        <dbReference type="EMBL" id="PDV98803.1"/>
    </source>
</evidence>
<dbReference type="EMBL" id="LYXE01000090">
    <property type="protein sequence ID" value="PDV98803.1"/>
    <property type="molecule type" value="Genomic_DNA"/>
</dbReference>
<feature type="domain" description="EamA" evidence="8">
    <location>
        <begin position="171"/>
        <end position="308"/>
    </location>
</feature>
<accession>A0A2H3L6F3</accession>
<feature type="transmembrane region" description="Helical" evidence="7">
    <location>
        <begin position="51"/>
        <end position="71"/>
    </location>
</feature>
<feature type="transmembrane region" description="Helical" evidence="7">
    <location>
        <begin position="108"/>
        <end position="129"/>
    </location>
</feature>
<keyword evidence="3" id="KW-1003">Cell membrane</keyword>
<name>A0A2H3L6F3_9CHLR</name>
<evidence type="ECO:0000256" key="4">
    <source>
        <dbReference type="ARBA" id="ARBA00022692"/>
    </source>
</evidence>
<dbReference type="GO" id="GO:0005886">
    <property type="term" value="C:plasma membrane"/>
    <property type="evidence" value="ECO:0007669"/>
    <property type="project" value="UniProtKB-SubCell"/>
</dbReference>
<comment type="subcellular location">
    <subcellularLocation>
        <location evidence="1">Cell membrane</location>
        <topology evidence="1">Multi-pass membrane protein</topology>
    </subcellularLocation>
</comment>
<feature type="transmembrane region" description="Helical" evidence="7">
    <location>
        <begin position="20"/>
        <end position="39"/>
    </location>
</feature>
<comment type="similarity">
    <text evidence="2">Belongs to the EamA transporter family.</text>
</comment>
<sequence>MSSSVTPVPTTTRDDSSNDWIWMGMALLAHTGWGAYPVLARYLQTVTLLPSMSLLAFGNLIALAVFAPFVLRRLDGRFLLQPAIWAFAFFVVVRAITNVLAARYTLAVYVQLITLMTPLLVALLSFSLFRDRLPPYTWTAIGFSLLGSLLLMSGDLAGHGFTLAITASDWLGIGLALVSAISLAFYMILIPRTVKSAIPGEAVMLVQLTVLTLTTGMISLMIGEDWSRYAVIGAADWAIFFGFVVFVLLGANLGQIAALRHLGAPLVSSTMAWRLIATLVLAALLLGERLTSFWQALGALIVLATITIYLRLQRSF</sequence>
<dbReference type="PANTHER" id="PTHR42920">
    <property type="entry name" value="OS03G0707200 PROTEIN-RELATED"/>
    <property type="match status" value="1"/>
</dbReference>
<feature type="transmembrane region" description="Helical" evidence="7">
    <location>
        <begin position="262"/>
        <end position="286"/>
    </location>
</feature>
<feature type="transmembrane region" description="Helical" evidence="7">
    <location>
        <begin position="202"/>
        <end position="223"/>
    </location>
</feature>
<evidence type="ECO:0000256" key="3">
    <source>
        <dbReference type="ARBA" id="ARBA00022475"/>
    </source>
</evidence>
<evidence type="ECO:0000256" key="2">
    <source>
        <dbReference type="ARBA" id="ARBA00007362"/>
    </source>
</evidence>
<feature type="transmembrane region" description="Helical" evidence="7">
    <location>
        <begin position="83"/>
        <end position="102"/>
    </location>
</feature>
<dbReference type="Pfam" id="PF00892">
    <property type="entry name" value="EamA"/>
    <property type="match status" value="2"/>
</dbReference>
<dbReference type="SUPFAM" id="SSF103481">
    <property type="entry name" value="Multidrug resistance efflux transporter EmrE"/>
    <property type="match status" value="1"/>
</dbReference>
<feature type="domain" description="EamA" evidence="8">
    <location>
        <begin position="21"/>
        <end position="152"/>
    </location>
</feature>
<evidence type="ECO:0000256" key="1">
    <source>
        <dbReference type="ARBA" id="ARBA00004651"/>
    </source>
</evidence>
<feature type="transmembrane region" description="Helical" evidence="7">
    <location>
        <begin position="170"/>
        <end position="190"/>
    </location>
</feature>
<evidence type="ECO:0000256" key="6">
    <source>
        <dbReference type="ARBA" id="ARBA00023136"/>
    </source>
</evidence>